<dbReference type="HOGENOM" id="CLU_024747_0_0_1"/>
<reference evidence="4" key="2">
    <citation type="submission" date="2015-01" db="EMBL/GenBank/DDBJ databases">
        <title>Evolutionary Origins and Diversification of the Mycorrhizal Mutualists.</title>
        <authorList>
            <consortium name="DOE Joint Genome Institute"/>
            <consortium name="Mycorrhizal Genomics Consortium"/>
            <person name="Kohler A."/>
            <person name="Kuo A."/>
            <person name="Nagy L.G."/>
            <person name="Floudas D."/>
            <person name="Copeland A."/>
            <person name="Barry K.W."/>
            <person name="Cichocki N."/>
            <person name="Veneault-Fourrey C."/>
            <person name="LaButti K."/>
            <person name="Lindquist E.A."/>
            <person name="Lipzen A."/>
            <person name="Lundell T."/>
            <person name="Morin E."/>
            <person name="Murat C."/>
            <person name="Riley R."/>
            <person name="Ohm R."/>
            <person name="Sun H."/>
            <person name="Tunlid A."/>
            <person name="Henrissat B."/>
            <person name="Grigoriev I.V."/>
            <person name="Hibbett D.S."/>
            <person name="Martin F."/>
        </authorList>
    </citation>
    <scope>NUCLEOTIDE SEQUENCE [LARGE SCALE GENOMIC DNA]</scope>
    <source>
        <strain evidence="4">Zn</strain>
    </source>
</reference>
<dbReference type="OrthoDB" id="5062908at2759"/>
<feature type="domain" description="C2H2-type" evidence="2">
    <location>
        <begin position="313"/>
        <end position="339"/>
    </location>
</feature>
<protein>
    <recommendedName>
        <fullName evidence="2">C2H2-type domain-containing protein</fullName>
    </recommendedName>
</protein>
<name>A0A0C3DNS7_OIDMZ</name>
<evidence type="ECO:0000259" key="2">
    <source>
        <dbReference type="SMART" id="SM00355"/>
    </source>
</evidence>
<accession>A0A0C3DNS7</accession>
<gene>
    <name evidence="3" type="ORF">OIDMADRAFT_102125</name>
</gene>
<dbReference type="Proteomes" id="UP000054321">
    <property type="component" value="Unassembled WGS sequence"/>
</dbReference>
<organism evidence="3 4">
    <name type="scientific">Oidiodendron maius (strain Zn)</name>
    <dbReference type="NCBI Taxonomy" id="913774"/>
    <lineage>
        <taxon>Eukaryota</taxon>
        <taxon>Fungi</taxon>
        <taxon>Dikarya</taxon>
        <taxon>Ascomycota</taxon>
        <taxon>Pezizomycotina</taxon>
        <taxon>Leotiomycetes</taxon>
        <taxon>Leotiomycetes incertae sedis</taxon>
        <taxon>Myxotrichaceae</taxon>
        <taxon>Oidiodendron</taxon>
    </lineage>
</organism>
<feature type="compositionally biased region" description="Low complexity" evidence="1">
    <location>
        <begin position="382"/>
        <end position="391"/>
    </location>
</feature>
<feature type="region of interest" description="Disordered" evidence="1">
    <location>
        <begin position="176"/>
        <end position="250"/>
    </location>
</feature>
<feature type="domain" description="C2H2-type" evidence="2">
    <location>
        <begin position="349"/>
        <end position="379"/>
    </location>
</feature>
<dbReference type="Pfam" id="PF26177">
    <property type="entry name" value="zf_C2H2_17_1st"/>
    <property type="match status" value="1"/>
</dbReference>
<proteinExistence type="predicted"/>
<dbReference type="InterPro" id="IPR059095">
    <property type="entry name" value="Znf_C2H2_17_2nd"/>
</dbReference>
<dbReference type="SMART" id="SM00355">
    <property type="entry name" value="ZnF_C2H2"/>
    <property type="match status" value="2"/>
</dbReference>
<sequence length="497" mass="54707">MSRYPSQDSIGAHSHRTSHSSSLSNPYEQNGSVGMYHNISQVSFHMSSGRSDDTDRSTSPDNSALYTPTQPMDLQAFESFSFPAGEDISASSSLFHRSSEVSCAAEQSFGLYTSAADDTFESPLTVGHLPLAQDGVYNTGLIVDSPILWDNGPNILDSRRSSPVLDEWALPTPQLITSTSSSPLDYSPSLGGVSPTCIPEPIDAKELPPYPSGNKPSRKPVGPRQSKVASDMASRNRAPTGTSEASDESMRFVARSSLDMDNSARDHPLYHNAAPKEDGLYHCPWESDPSCQHKPEKLKCNYDKFVDSHLKPYRCKVISCEASRFSSTACLLRHEREAHAMHGHGDKPYQCTYEGCDRSLAGNGFPRHWNLRDHMRRVHNDPGPTKSSTSGSPPPSNTPARGRNKRKAEVSEAAAVEKTVKRVATPPAMAEPSLVDRYLTHEQRLRDTVKQLRDPTNSSNMVLLRNASHYIKVMEQTTQRINSAPAMKREFSQQSSG</sequence>
<evidence type="ECO:0000313" key="3">
    <source>
        <dbReference type="EMBL" id="KIN03703.1"/>
    </source>
</evidence>
<dbReference type="STRING" id="913774.A0A0C3DNS7"/>
<feature type="compositionally biased region" description="Low complexity" evidence="1">
    <location>
        <begin position="177"/>
        <end position="190"/>
    </location>
</feature>
<dbReference type="Gene3D" id="3.30.160.60">
    <property type="entry name" value="Classic Zinc Finger"/>
    <property type="match status" value="1"/>
</dbReference>
<dbReference type="InterPro" id="IPR013087">
    <property type="entry name" value="Znf_C2H2_type"/>
</dbReference>
<dbReference type="AlphaFoldDB" id="A0A0C3DNS7"/>
<dbReference type="InterPro" id="IPR059009">
    <property type="entry name" value="Znf_C2H2_17_1st"/>
</dbReference>
<evidence type="ECO:0000256" key="1">
    <source>
        <dbReference type="SAM" id="MobiDB-lite"/>
    </source>
</evidence>
<feature type="region of interest" description="Disordered" evidence="1">
    <location>
        <begin position="376"/>
        <end position="428"/>
    </location>
</feature>
<feature type="region of interest" description="Disordered" evidence="1">
    <location>
        <begin position="1"/>
        <end position="32"/>
    </location>
</feature>
<dbReference type="EMBL" id="KN832873">
    <property type="protein sequence ID" value="KIN03703.1"/>
    <property type="molecule type" value="Genomic_DNA"/>
</dbReference>
<dbReference type="InParanoid" id="A0A0C3DNS7"/>
<evidence type="ECO:0000313" key="4">
    <source>
        <dbReference type="Proteomes" id="UP000054321"/>
    </source>
</evidence>
<dbReference type="Pfam" id="PF26176">
    <property type="entry name" value="zf_C2H2_17_2"/>
    <property type="match status" value="1"/>
</dbReference>
<keyword evidence="4" id="KW-1185">Reference proteome</keyword>
<reference evidence="3 4" key="1">
    <citation type="submission" date="2014-04" db="EMBL/GenBank/DDBJ databases">
        <authorList>
            <consortium name="DOE Joint Genome Institute"/>
            <person name="Kuo A."/>
            <person name="Martino E."/>
            <person name="Perotto S."/>
            <person name="Kohler A."/>
            <person name="Nagy L.G."/>
            <person name="Floudas D."/>
            <person name="Copeland A."/>
            <person name="Barry K.W."/>
            <person name="Cichocki N."/>
            <person name="Veneault-Fourrey C."/>
            <person name="LaButti K."/>
            <person name="Lindquist E.A."/>
            <person name="Lipzen A."/>
            <person name="Lundell T."/>
            <person name="Morin E."/>
            <person name="Murat C."/>
            <person name="Sun H."/>
            <person name="Tunlid A."/>
            <person name="Henrissat B."/>
            <person name="Grigoriev I.V."/>
            <person name="Hibbett D.S."/>
            <person name="Martin F."/>
            <person name="Nordberg H.P."/>
            <person name="Cantor M.N."/>
            <person name="Hua S.X."/>
        </authorList>
    </citation>
    <scope>NUCLEOTIDE SEQUENCE [LARGE SCALE GENOMIC DNA]</scope>
    <source>
        <strain evidence="3 4">Zn</strain>
    </source>
</reference>
<feature type="region of interest" description="Disordered" evidence="1">
    <location>
        <begin position="45"/>
        <end position="68"/>
    </location>
</feature>